<protein>
    <submittedName>
        <fullName evidence="5">EAL domain-containing protein</fullName>
    </submittedName>
</protein>
<dbReference type="InterPro" id="IPR029787">
    <property type="entry name" value="Nucleotide_cyclase"/>
</dbReference>
<feature type="domain" description="PAC" evidence="2">
    <location>
        <begin position="705"/>
        <end position="756"/>
    </location>
</feature>
<dbReference type="Proteomes" id="UP001232750">
    <property type="component" value="Unassembled WGS sequence"/>
</dbReference>
<dbReference type="InterPro" id="IPR043128">
    <property type="entry name" value="Rev_trsase/Diguanyl_cyclase"/>
</dbReference>
<evidence type="ECO:0000313" key="5">
    <source>
        <dbReference type="EMBL" id="MDJ1651066.1"/>
    </source>
</evidence>
<dbReference type="CDD" id="cd00130">
    <property type="entry name" value="PAS"/>
    <property type="match status" value="3"/>
</dbReference>
<feature type="domain" description="PAS" evidence="1">
    <location>
        <begin position="492"/>
        <end position="545"/>
    </location>
</feature>
<evidence type="ECO:0000259" key="3">
    <source>
        <dbReference type="PROSITE" id="PS50883"/>
    </source>
</evidence>
<proteinExistence type="predicted"/>
<reference evidence="5 6" key="1">
    <citation type="submission" date="2023-05" db="EMBL/GenBank/DDBJ databases">
        <title>Gordonibacter KGMB12511T sp. nov., isolated from faeces of healthy Korean.</title>
        <authorList>
            <person name="Kim H.S."/>
            <person name="Kim J.-S."/>
            <person name="Suh M.K."/>
            <person name="Eom M.K."/>
            <person name="Do H.E."/>
            <person name="Lee J.-S."/>
        </authorList>
    </citation>
    <scope>NUCLEOTIDE SEQUENCE [LARGE SCALE GENOMIC DNA]</scope>
    <source>
        <strain evidence="5 6">KGMB12511</strain>
    </source>
</reference>
<dbReference type="Gene3D" id="3.30.70.270">
    <property type="match status" value="1"/>
</dbReference>
<dbReference type="SUPFAM" id="SSF55785">
    <property type="entry name" value="PYP-like sensor domain (PAS domain)"/>
    <property type="match status" value="3"/>
</dbReference>
<dbReference type="InterPro" id="IPR000700">
    <property type="entry name" value="PAS-assoc_C"/>
</dbReference>
<dbReference type="EMBL" id="JASJEU010000019">
    <property type="protein sequence ID" value="MDJ1651066.1"/>
    <property type="molecule type" value="Genomic_DNA"/>
</dbReference>
<dbReference type="SMART" id="SM00267">
    <property type="entry name" value="GGDEF"/>
    <property type="match status" value="1"/>
</dbReference>
<evidence type="ECO:0000259" key="1">
    <source>
        <dbReference type="PROSITE" id="PS50112"/>
    </source>
</evidence>
<feature type="domain" description="PAC" evidence="2">
    <location>
        <begin position="549"/>
        <end position="600"/>
    </location>
</feature>
<dbReference type="InterPro" id="IPR035965">
    <property type="entry name" value="PAS-like_dom_sf"/>
</dbReference>
<dbReference type="InterPro" id="IPR035919">
    <property type="entry name" value="EAL_sf"/>
</dbReference>
<dbReference type="NCBIfam" id="TIGR00254">
    <property type="entry name" value="GGDEF"/>
    <property type="match status" value="1"/>
</dbReference>
<dbReference type="InterPro" id="IPR000014">
    <property type="entry name" value="PAS"/>
</dbReference>
<dbReference type="PANTHER" id="PTHR44757">
    <property type="entry name" value="DIGUANYLATE CYCLASE DGCP"/>
    <property type="match status" value="1"/>
</dbReference>
<keyword evidence="6" id="KW-1185">Reference proteome</keyword>
<dbReference type="InterPro" id="IPR001610">
    <property type="entry name" value="PAC"/>
</dbReference>
<dbReference type="InterPro" id="IPR052155">
    <property type="entry name" value="Biofilm_reg_signaling"/>
</dbReference>
<gene>
    <name evidence="5" type="ORF">QNJ86_09670</name>
</gene>
<comment type="caution">
    <text evidence="5">The sequence shown here is derived from an EMBL/GenBank/DDBJ whole genome shotgun (WGS) entry which is preliminary data.</text>
</comment>
<accession>A0ABT7DNF4</accession>
<dbReference type="Gene3D" id="3.20.20.450">
    <property type="entry name" value="EAL domain"/>
    <property type="match status" value="1"/>
</dbReference>
<dbReference type="PROSITE" id="PS50883">
    <property type="entry name" value="EAL"/>
    <property type="match status" value="1"/>
</dbReference>
<sequence>MDVPFGKAATSHKEALRQMSSAHFDEEPFDQLTGLRTRVVFFAAVEKQLALSPAKPFCLMAIDIEHFKLYNEWHGMAEGDGLLKAVAVVLAQVERDFDAIAGYLLSDDFCLLLPDDPLVLSEVQKRLFDAIRSFNKGMAFMPAFGLYGIDDATVPVSTMYDRALMALAFIKGNYAERSCRFEPGMMQEMEEDHALLLEVQRALAHDEFTFHVQPLCAISSGAIVGVESLARWNHPERGLIPPGHFIPMLERNGLITALDLVVWEKACETLRAWMDKGLRPVPVSVNVSRRDIYAIDVADELTRLARAYDVEPSLLSVEITESAYVEDAGKVSDVVDRLRAAGFTVLMDDFGSGYSSLNTLKDLNVDVLKLDMKLLGEGMGSSQKTRGILESVINMAHLVDLRIVAEGVETEEQRDFLVRAGCSYAQGFGFYRPMPPEDFERLLADPANIDYRYIVPAPIHELQIRKMLAEGVLSDTMVDDILGPLAFYEVHDGKVQVVSANERYCRFVGISPLDLADRREAVLDLVYEADRASFFDAFERAWKNAPDGAEAEVRRIRQDGSTVVESFRVFFLRERDGHRLFYASLSDVTDQVRRARQLESSQRALSAVVGVSSSDAAFMSLAEENRRTAAAIFAQMSPGGMIGGYCEEGFPLYFANAAMVELLGYDSYEEFVEGIGGLVGNTIHPDDMASVVQDIGTTYYAGLEYTTTYRMPRKDGTWFWTLDKGKVVEAEDGRLAIVSACTDISEVMEAHQQLSERNDLLIKKNRELAYLNEDMPGGYHRCADTPGFEFLYVSERFLRMFGYTREDLVELFDDKFSNMVHPDDRELVAAQVETWKRNIDGTVAIKYRLKAKDGYRWVVDQSSYLEYEGTQFMQGVVIDVTNVVGPRPDGID</sequence>
<name>A0ABT7DNF4_9ACTN</name>
<dbReference type="PROSITE" id="PS50112">
    <property type="entry name" value="PAS"/>
    <property type="match status" value="2"/>
</dbReference>
<dbReference type="InterPro" id="IPR000160">
    <property type="entry name" value="GGDEF_dom"/>
</dbReference>
<dbReference type="PANTHER" id="PTHR44757:SF2">
    <property type="entry name" value="BIOFILM ARCHITECTURE MAINTENANCE PROTEIN MBAA"/>
    <property type="match status" value="1"/>
</dbReference>
<feature type="domain" description="PAS" evidence="1">
    <location>
        <begin position="784"/>
        <end position="833"/>
    </location>
</feature>
<evidence type="ECO:0000313" key="6">
    <source>
        <dbReference type="Proteomes" id="UP001232750"/>
    </source>
</evidence>
<dbReference type="SMART" id="SM00052">
    <property type="entry name" value="EAL"/>
    <property type="match status" value="1"/>
</dbReference>
<dbReference type="PROSITE" id="PS50887">
    <property type="entry name" value="GGDEF"/>
    <property type="match status" value="1"/>
</dbReference>
<feature type="domain" description="GGDEF" evidence="4">
    <location>
        <begin position="55"/>
        <end position="183"/>
    </location>
</feature>
<organism evidence="5 6">
    <name type="scientific">Gordonibacter faecis</name>
    <dbReference type="NCBI Taxonomy" id="3047475"/>
    <lineage>
        <taxon>Bacteria</taxon>
        <taxon>Bacillati</taxon>
        <taxon>Actinomycetota</taxon>
        <taxon>Coriobacteriia</taxon>
        <taxon>Eggerthellales</taxon>
        <taxon>Eggerthellaceae</taxon>
        <taxon>Gordonibacter</taxon>
    </lineage>
</organism>
<dbReference type="PROSITE" id="PS50113">
    <property type="entry name" value="PAC"/>
    <property type="match status" value="2"/>
</dbReference>
<dbReference type="CDD" id="cd01948">
    <property type="entry name" value="EAL"/>
    <property type="match status" value="1"/>
</dbReference>
<evidence type="ECO:0000259" key="4">
    <source>
        <dbReference type="PROSITE" id="PS50887"/>
    </source>
</evidence>
<dbReference type="SMART" id="SM00091">
    <property type="entry name" value="PAS"/>
    <property type="match status" value="2"/>
</dbReference>
<dbReference type="Pfam" id="PF00563">
    <property type="entry name" value="EAL"/>
    <property type="match status" value="1"/>
</dbReference>
<dbReference type="InterPro" id="IPR001633">
    <property type="entry name" value="EAL_dom"/>
</dbReference>
<feature type="domain" description="EAL" evidence="3">
    <location>
        <begin position="192"/>
        <end position="447"/>
    </location>
</feature>
<dbReference type="SUPFAM" id="SSF141868">
    <property type="entry name" value="EAL domain-like"/>
    <property type="match status" value="1"/>
</dbReference>
<dbReference type="SMART" id="SM00086">
    <property type="entry name" value="PAC"/>
    <property type="match status" value="3"/>
</dbReference>
<dbReference type="RefSeq" id="WP_283832410.1">
    <property type="nucleotide sequence ID" value="NZ_JASJEU010000019.1"/>
</dbReference>
<dbReference type="NCBIfam" id="TIGR00229">
    <property type="entry name" value="sensory_box"/>
    <property type="match status" value="3"/>
</dbReference>
<evidence type="ECO:0000259" key="2">
    <source>
        <dbReference type="PROSITE" id="PS50113"/>
    </source>
</evidence>
<dbReference type="InterPro" id="IPR013655">
    <property type="entry name" value="PAS_fold_3"/>
</dbReference>
<dbReference type="SUPFAM" id="SSF55073">
    <property type="entry name" value="Nucleotide cyclase"/>
    <property type="match status" value="1"/>
</dbReference>
<dbReference type="Gene3D" id="3.30.450.20">
    <property type="entry name" value="PAS domain"/>
    <property type="match status" value="3"/>
</dbReference>
<dbReference type="Pfam" id="PF00990">
    <property type="entry name" value="GGDEF"/>
    <property type="match status" value="1"/>
</dbReference>
<dbReference type="Pfam" id="PF08447">
    <property type="entry name" value="PAS_3"/>
    <property type="match status" value="3"/>
</dbReference>